<gene>
    <name evidence="5" type="ORF">GCM10007854_18030</name>
</gene>
<proteinExistence type="predicted"/>
<evidence type="ECO:0000256" key="2">
    <source>
        <dbReference type="ARBA" id="ARBA00011915"/>
    </source>
</evidence>
<reference evidence="5" key="1">
    <citation type="journal article" date="2014" name="Int. J. Syst. Evol. Microbiol.">
        <title>Complete genome of a new Firmicutes species belonging to the dominant human colonic microbiota ('Ruminococcus bicirculans') reveals two chromosomes and a selective capacity to utilize plant glucans.</title>
        <authorList>
            <consortium name="NISC Comparative Sequencing Program"/>
            <person name="Wegmann U."/>
            <person name="Louis P."/>
            <person name="Goesmann A."/>
            <person name="Henrissat B."/>
            <person name="Duncan S.H."/>
            <person name="Flint H.J."/>
        </authorList>
    </citation>
    <scope>NUCLEOTIDE SEQUENCE</scope>
    <source>
        <strain evidence="5">NBRC 108216</strain>
    </source>
</reference>
<name>A0ABQ5V0A0_9PROT</name>
<comment type="caution">
    <text evidence="5">The sequence shown here is derived from an EMBL/GenBank/DDBJ whole genome shotgun (WGS) entry which is preliminary data.</text>
</comment>
<evidence type="ECO:0000313" key="5">
    <source>
        <dbReference type="EMBL" id="GLQ20848.1"/>
    </source>
</evidence>
<feature type="domain" description="Enoyl-CoA hydratase/isomerase" evidence="4">
    <location>
        <begin position="14"/>
        <end position="330"/>
    </location>
</feature>
<dbReference type="InterPro" id="IPR032259">
    <property type="entry name" value="HIBYL-CoA-H"/>
</dbReference>
<reference evidence="5" key="2">
    <citation type="submission" date="2023-01" db="EMBL/GenBank/DDBJ databases">
        <title>Draft genome sequence of Algimonas porphyrae strain NBRC 108216.</title>
        <authorList>
            <person name="Sun Q."/>
            <person name="Mori K."/>
        </authorList>
    </citation>
    <scope>NUCLEOTIDE SEQUENCE</scope>
    <source>
        <strain evidence="5">NBRC 108216</strain>
    </source>
</reference>
<organism evidence="5 6">
    <name type="scientific">Algimonas porphyrae</name>
    <dbReference type="NCBI Taxonomy" id="1128113"/>
    <lineage>
        <taxon>Bacteria</taxon>
        <taxon>Pseudomonadati</taxon>
        <taxon>Pseudomonadota</taxon>
        <taxon>Alphaproteobacteria</taxon>
        <taxon>Maricaulales</taxon>
        <taxon>Robiginitomaculaceae</taxon>
        <taxon>Algimonas</taxon>
    </lineage>
</organism>
<dbReference type="EC" id="3.1.2.4" evidence="2"/>
<dbReference type="InterPro" id="IPR029045">
    <property type="entry name" value="ClpP/crotonase-like_dom_sf"/>
</dbReference>
<dbReference type="Gene3D" id="3.90.226.10">
    <property type="entry name" value="2-enoyl-CoA Hydratase, Chain A, domain 1"/>
    <property type="match status" value="1"/>
</dbReference>
<dbReference type="PANTHER" id="PTHR43176">
    <property type="entry name" value="3-HYDROXYISOBUTYRYL-COA HYDROLASE-RELATED"/>
    <property type="match status" value="1"/>
</dbReference>
<evidence type="ECO:0000256" key="1">
    <source>
        <dbReference type="ARBA" id="ARBA00001709"/>
    </source>
</evidence>
<dbReference type="InterPro" id="IPR045004">
    <property type="entry name" value="ECH_dom"/>
</dbReference>
<keyword evidence="3" id="KW-0378">Hydrolase</keyword>
<evidence type="ECO:0000259" key="4">
    <source>
        <dbReference type="Pfam" id="PF16113"/>
    </source>
</evidence>
<protein>
    <recommendedName>
        <fullName evidence="2">3-hydroxyisobutyryl-CoA hydrolase</fullName>
        <ecNumber evidence="2">3.1.2.4</ecNumber>
    </recommendedName>
</protein>
<comment type="catalytic activity">
    <reaction evidence="1">
        <text>3-hydroxy-2-methylpropanoyl-CoA + H2O = 3-hydroxy-2-methylpropanoate + CoA + H(+)</text>
        <dbReference type="Rhea" id="RHEA:20888"/>
        <dbReference type="ChEBI" id="CHEBI:11805"/>
        <dbReference type="ChEBI" id="CHEBI:15377"/>
        <dbReference type="ChEBI" id="CHEBI:15378"/>
        <dbReference type="ChEBI" id="CHEBI:57287"/>
        <dbReference type="ChEBI" id="CHEBI:57340"/>
        <dbReference type="EC" id="3.1.2.4"/>
    </reaction>
</comment>
<sequence>MTDQIIARIEGTLGRITLNRAKALNALTTEMCVAMTEALTRWLDDDRVRAVVVDGAGDRAFCAGGDVIMLHDSGKAKDGRAEAFWRTEYALNELIHRYAKPYVALIDGIVMGGGVGLSVHGRFRVAGDTTLFAMPETGIGYFPDVGGTYFLPRLGRAVGNWLGLTGARLGPAQCVALGIATHFVPTERHAALMDALDGADDVQAVLSKFETAAPDGDVIPDSVSAFDAQTVAEILAALDADGSAWAAQQAKLIRRKSPLALATTLEAMRRGGGMDFQTAMMQELDLSLNFLTTQDFYEGIRAQLIDKDRNPGWSHDALSDVTQAQIERLFRPVADPRQQFLD</sequence>
<dbReference type="CDD" id="cd06558">
    <property type="entry name" value="crotonase-like"/>
    <property type="match status" value="1"/>
</dbReference>
<evidence type="ECO:0000256" key="3">
    <source>
        <dbReference type="ARBA" id="ARBA00022801"/>
    </source>
</evidence>
<dbReference type="NCBIfam" id="NF004127">
    <property type="entry name" value="PRK05617.1"/>
    <property type="match status" value="1"/>
</dbReference>
<dbReference type="RefSeq" id="WP_284371783.1">
    <property type="nucleotide sequence ID" value="NZ_BSNJ01000003.1"/>
</dbReference>
<accession>A0ABQ5V0A0</accession>
<dbReference type="EMBL" id="BSNJ01000003">
    <property type="protein sequence ID" value="GLQ20848.1"/>
    <property type="molecule type" value="Genomic_DNA"/>
</dbReference>
<dbReference type="PANTHER" id="PTHR43176:SF3">
    <property type="entry name" value="3-HYDROXYISOBUTYRYL-COA HYDROLASE, MITOCHONDRIAL"/>
    <property type="match status" value="1"/>
</dbReference>
<keyword evidence="6" id="KW-1185">Reference proteome</keyword>
<dbReference type="Proteomes" id="UP001161390">
    <property type="component" value="Unassembled WGS sequence"/>
</dbReference>
<dbReference type="SUPFAM" id="SSF52096">
    <property type="entry name" value="ClpP/crotonase"/>
    <property type="match status" value="1"/>
</dbReference>
<evidence type="ECO:0000313" key="6">
    <source>
        <dbReference type="Proteomes" id="UP001161390"/>
    </source>
</evidence>
<dbReference type="Pfam" id="PF16113">
    <property type="entry name" value="ECH_2"/>
    <property type="match status" value="1"/>
</dbReference>